<evidence type="ECO:0000256" key="3">
    <source>
        <dbReference type="ARBA" id="ARBA00001941"/>
    </source>
</evidence>
<dbReference type="InterPro" id="IPR009014">
    <property type="entry name" value="Transketo_C/PFOR_II"/>
</dbReference>
<dbReference type="SUPFAM" id="SSF52518">
    <property type="entry name" value="Thiamin diphosphate-binding fold (THDP-binding)"/>
    <property type="match status" value="2"/>
</dbReference>
<keyword evidence="10" id="KW-0479">Metal-binding</keyword>
<dbReference type="InterPro" id="IPR005474">
    <property type="entry name" value="Transketolase_N"/>
</dbReference>
<dbReference type="InterPro" id="IPR029061">
    <property type="entry name" value="THDP-binding"/>
</dbReference>
<name>A0A377JKT7_9HELI</name>
<dbReference type="EC" id="2.2.1.1" evidence="8"/>
<dbReference type="PROSITE" id="PS00802">
    <property type="entry name" value="TRANSKETOLASE_2"/>
    <property type="match status" value="1"/>
</dbReference>
<evidence type="ECO:0000256" key="9">
    <source>
        <dbReference type="ARBA" id="ARBA00022679"/>
    </source>
</evidence>
<comment type="cofactor">
    <cofactor evidence="5">
        <name>thiamine diphosphate</name>
        <dbReference type="ChEBI" id="CHEBI:58937"/>
    </cofactor>
</comment>
<evidence type="ECO:0000256" key="5">
    <source>
        <dbReference type="ARBA" id="ARBA00001964"/>
    </source>
</evidence>
<comment type="cofactor">
    <cofactor evidence="4">
        <name>Mg(2+)</name>
        <dbReference type="ChEBI" id="CHEBI:18420"/>
    </cofactor>
</comment>
<evidence type="ECO:0000256" key="12">
    <source>
        <dbReference type="ARBA" id="ARBA00022842"/>
    </source>
</evidence>
<dbReference type="GO" id="GO:0046872">
    <property type="term" value="F:metal ion binding"/>
    <property type="evidence" value="ECO:0007669"/>
    <property type="project" value="UniProtKB-KW"/>
</dbReference>
<dbReference type="PANTHER" id="PTHR43522">
    <property type="entry name" value="TRANSKETOLASE"/>
    <property type="match status" value="1"/>
</dbReference>
<dbReference type="InterPro" id="IPR055152">
    <property type="entry name" value="Transketolase-like_C_2"/>
</dbReference>
<keyword evidence="9 16" id="KW-0808">Transferase</keyword>
<dbReference type="Pfam" id="PF02779">
    <property type="entry name" value="Transket_pyr"/>
    <property type="match status" value="1"/>
</dbReference>
<reference evidence="16 17" key="1">
    <citation type="submission" date="2018-06" db="EMBL/GenBank/DDBJ databases">
        <authorList>
            <consortium name="Pathogen Informatics"/>
            <person name="Doyle S."/>
        </authorList>
    </citation>
    <scope>NUCLEOTIDE SEQUENCE [LARGE SCALE GENOMIC DNA]</scope>
    <source>
        <strain evidence="16 17">NCTC12410</strain>
    </source>
</reference>
<accession>A0A377JKT7</accession>
<comment type="similarity">
    <text evidence="6">Belongs to the transketolase family.</text>
</comment>
<evidence type="ECO:0000313" key="16">
    <source>
        <dbReference type="EMBL" id="STP06404.1"/>
    </source>
</evidence>
<dbReference type="InterPro" id="IPR049557">
    <property type="entry name" value="Transketolase_CS"/>
</dbReference>
<dbReference type="Pfam" id="PF00456">
    <property type="entry name" value="Transketolase_N"/>
    <property type="match status" value="2"/>
</dbReference>
<dbReference type="InterPro" id="IPR005475">
    <property type="entry name" value="Transketolase-like_Pyr-bd"/>
</dbReference>
<dbReference type="InterPro" id="IPR020826">
    <property type="entry name" value="Transketolase_BS"/>
</dbReference>
<dbReference type="Pfam" id="PF22613">
    <property type="entry name" value="Transketolase_C_1"/>
    <property type="match status" value="1"/>
</dbReference>
<comment type="cofactor">
    <cofactor evidence="2">
        <name>Mn(2+)</name>
        <dbReference type="ChEBI" id="CHEBI:29035"/>
    </cofactor>
</comment>
<evidence type="ECO:0000256" key="1">
    <source>
        <dbReference type="ARBA" id="ARBA00001913"/>
    </source>
</evidence>
<protein>
    <recommendedName>
        <fullName evidence="8">transketolase</fullName>
        <ecNumber evidence="8">2.2.1.1</ecNumber>
    </recommendedName>
</protein>
<evidence type="ECO:0000256" key="13">
    <source>
        <dbReference type="ARBA" id="ARBA00023052"/>
    </source>
</evidence>
<dbReference type="PROSITE" id="PS00801">
    <property type="entry name" value="TRANSKETOLASE_1"/>
    <property type="match status" value="1"/>
</dbReference>
<dbReference type="InterPro" id="IPR033247">
    <property type="entry name" value="Transketolase_fam"/>
</dbReference>
<dbReference type="PANTHER" id="PTHR43522:SF2">
    <property type="entry name" value="TRANSKETOLASE 1-RELATED"/>
    <property type="match status" value="1"/>
</dbReference>
<dbReference type="GO" id="GO:0006098">
    <property type="term" value="P:pentose-phosphate shunt"/>
    <property type="evidence" value="ECO:0007669"/>
    <property type="project" value="TreeGrafter"/>
</dbReference>
<dbReference type="RefSeq" id="WP_115012386.1">
    <property type="nucleotide sequence ID" value="NZ_UGHV01000003.1"/>
</dbReference>
<keyword evidence="11" id="KW-0106">Calcium</keyword>
<dbReference type="SUPFAM" id="SSF52922">
    <property type="entry name" value="TK C-terminal domain-like"/>
    <property type="match status" value="1"/>
</dbReference>
<dbReference type="Proteomes" id="UP000254841">
    <property type="component" value="Unassembled WGS sequence"/>
</dbReference>
<dbReference type="GO" id="GO:0004802">
    <property type="term" value="F:transketolase activity"/>
    <property type="evidence" value="ECO:0007669"/>
    <property type="project" value="UniProtKB-EC"/>
</dbReference>
<organism evidence="16 17">
    <name type="scientific">Helicobacter canis</name>
    <dbReference type="NCBI Taxonomy" id="29419"/>
    <lineage>
        <taxon>Bacteria</taxon>
        <taxon>Pseudomonadati</taxon>
        <taxon>Campylobacterota</taxon>
        <taxon>Epsilonproteobacteria</taxon>
        <taxon>Campylobacterales</taxon>
        <taxon>Helicobacteraceae</taxon>
        <taxon>Helicobacter</taxon>
    </lineage>
</organism>
<evidence type="ECO:0000256" key="6">
    <source>
        <dbReference type="ARBA" id="ARBA00007131"/>
    </source>
</evidence>
<dbReference type="OrthoDB" id="8732661at2"/>
<evidence type="ECO:0000256" key="14">
    <source>
        <dbReference type="ARBA" id="ARBA00049473"/>
    </source>
</evidence>
<comment type="subunit">
    <text evidence="7">Homodimer.</text>
</comment>
<evidence type="ECO:0000256" key="2">
    <source>
        <dbReference type="ARBA" id="ARBA00001936"/>
    </source>
</evidence>
<comment type="catalytic activity">
    <reaction evidence="14">
        <text>D-sedoheptulose 7-phosphate + D-glyceraldehyde 3-phosphate = aldehydo-D-ribose 5-phosphate + D-xylulose 5-phosphate</text>
        <dbReference type="Rhea" id="RHEA:10508"/>
        <dbReference type="ChEBI" id="CHEBI:57483"/>
        <dbReference type="ChEBI" id="CHEBI:57737"/>
        <dbReference type="ChEBI" id="CHEBI:58273"/>
        <dbReference type="ChEBI" id="CHEBI:59776"/>
        <dbReference type="EC" id="2.2.1.1"/>
    </reaction>
</comment>
<keyword evidence="13" id="KW-0786">Thiamine pyrophosphate</keyword>
<dbReference type="Gene3D" id="3.40.50.920">
    <property type="match status" value="1"/>
</dbReference>
<dbReference type="AlphaFoldDB" id="A0A377JKT7"/>
<feature type="domain" description="Transketolase-like pyrimidine-binding" evidence="15">
    <location>
        <begin position="380"/>
        <end position="546"/>
    </location>
</feature>
<gene>
    <name evidence="16" type="primary">tktA</name>
    <name evidence="16" type="ORF">NCTC12410_01943</name>
</gene>
<proteinExistence type="inferred from homology"/>
<dbReference type="EMBL" id="UGHV01000003">
    <property type="protein sequence ID" value="STP06404.1"/>
    <property type="molecule type" value="Genomic_DNA"/>
</dbReference>
<keyword evidence="12" id="KW-0460">Magnesium</keyword>
<evidence type="ECO:0000313" key="17">
    <source>
        <dbReference type="Proteomes" id="UP000254841"/>
    </source>
</evidence>
<evidence type="ECO:0000259" key="15">
    <source>
        <dbReference type="SMART" id="SM00861"/>
    </source>
</evidence>
<dbReference type="CDD" id="cd07033">
    <property type="entry name" value="TPP_PYR_DXS_TK_like"/>
    <property type="match status" value="1"/>
</dbReference>
<dbReference type="CDD" id="cd02012">
    <property type="entry name" value="TPP_TK"/>
    <property type="match status" value="1"/>
</dbReference>
<evidence type="ECO:0000256" key="11">
    <source>
        <dbReference type="ARBA" id="ARBA00022837"/>
    </source>
</evidence>
<evidence type="ECO:0000256" key="7">
    <source>
        <dbReference type="ARBA" id="ARBA00011738"/>
    </source>
</evidence>
<dbReference type="GO" id="GO:0005829">
    <property type="term" value="C:cytosol"/>
    <property type="evidence" value="ECO:0007669"/>
    <property type="project" value="TreeGrafter"/>
</dbReference>
<evidence type="ECO:0000256" key="4">
    <source>
        <dbReference type="ARBA" id="ARBA00001946"/>
    </source>
</evidence>
<dbReference type="SMART" id="SM00861">
    <property type="entry name" value="Transket_pyr"/>
    <property type="match status" value="1"/>
</dbReference>
<evidence type="ECO:0000256" key="8">
    <source>
        <dbReference type="ARBA" id="ARBA00013152"/>
    </source>
</evidence>
<dbReference type="Gene3D" id="3.40.50.970">
    <property type="match status" value="2"/>
</dbReference>
<comment type="cofactor">
    <cofactor evidence="3">
        <name>Co(2+)</name>
        <dbReference type="ChEBI" id="CHEBI:48828"/>
    </cofactor>
</comment>
<comment type="cofactor">
    <cofactor evidence="1">
        <name>Ca(2+)</name>
        <dbReference type="ChEBI" id="CHEBI:29108"/>
    </cofactor>
</comment>
<dbReference type="FunFam" id="3.40.50.970:FF:000045">
    <property type="entry name" value="Transketolase"/>
    <property type="match status" value="1"/>
</dbReference>
<sequence>MSAITKDNLPLLTQAANELRYLCADIVQQANSGHPGAPMGLAEVAVVLSHHLRLNPKNPRYLNRDRLVFSGGHASALVYSLLHLWGFEVSMQDLRSFRQLDSLTPGHPEFAHTPGVEITTGPLGQGIANAVGFAMAQKRANAMLEKVDSSAVRENGVRENRACEKMDSSDVDSSKPISKPILDHYVYCLCGDGDLQEGISYEACSLAGLHQLERLIIIYDSNGITIEGSTQIAFSENIRARFEAQGFSVFECDGHNLLAIDSALESAKASPKPSLIIAQTTIGKGALELEGSHKTHGAPLGTELIAKAKKQAGISEQSFAISDEVGFVFRACMEKGASLEALWEQALSPQAKAMLATLTAPLEQKVDSISYPTFTQGDSLATRVSNGKILNAIAKALPNFIGGSADLAPSNNTALLDSSDFPSGNNLHFGIREHSMGAICNAFANYGLFLPFCATFFVFSDYMSASVRIASIMRAKVFYIFTHDSIGVGEDGATHQPIEQLSHFRAMPNLLLFRPADAQENIACWQVALESNAPSAFVLSRQNLPVLSPVAKAQAQRGAYIKQDSSLSDQAQITLLASGSEVSLCLQAQELLESSGVPTRVVSMPCFELLCEQDPSYHKELFAGKVLAVEAARGDELYRFADFVLGLKSFGKSAKGEQLFTHFGLSAENITRVAKELLC</sequence>
<evidence type="ECO:0000256" key="10">
    <source>
        <dbReference type="ARBA" id="ARBA00022723"/>
    </source>
</evidence>